<organism evidence="3 4">
    <name type="scientific">Nitratidesulfovibrio liaohensis</name>
    <dbReference type="NCBI Taxonomy" id="2604158"/>
    <lineage>
        <taxon>Bacteria</taxon>
        <taxon>Pseudomonadati</taxon>
        <taxon>Thermodesulfobacteriota</taxon>
        <taxon>Desulfovibrionia</taxon>
        <taxon>Desulfovibrionales</taxon>
        <taxon>Desulfovibrionaceae</taxon>
        <taxon>Nitratidesulfovibrio</taxon>
    </lineage>
</organism>
<reference evidence="3" key="1">
    <citation type="submission" date="2023-09" db="EMBL/GenBank/DDBJ databases">
        <authorList>
            <consortium name="CW5 consortium"/>
            <person name="Lu C.-W."/>
        </authorList>
    </citation>
    <scope>NUCLEOTIDE SEQUENCE</scope>
    <source>
        <strain evidence="3">KPS</strain>
    </source>
</reference>
<dbReference type="Proteomes" id="UP001180616">
    <property type="component" value="Chromosome"/>
</dbReference>
<sequence length="146" mass="15729">MPEKADAHAPQSLQGDQRQHGCPFCDEGLAARAPHVHGTCLAVADRHPVAPGHMLIIPRRHVVDWFGLTEQERSDADALLHLLRAHITAADPAVTGFNIGVNCGADAGQTIFHAHIHLIPRRQGDCPDPRGGVRGVIPDRMGYPAD</sequence>
<dbReference type="PANTHER" id="PTHR42997">
    <property type="entry name" value="HIT FAMILY HYDROLASE"/>
    <property type="match status" value="1"/>
</dbReference>
<dbReference type="PROSITE" id="PS51084">
    <property type="entry name" value="HIT_2"/>
    <property type="match status" value="1"/>
</dbReference>
<name>A0ABY9R596_9BACT</name>
<evidence type="ECO:0000256" key="1">
    <source>
        <dbReference type="PROSITE-ProRule" id="PRU00464"/>
    </source>
</evidence>
<evidence type="ECO:0000313" key="3">
    <source>
        <dbReference type="EMBL" id="WMW66894.1"/>
    </source>
</evidence>
<dbReference type="InterPro" id="IPR052908">
    <property type="entry name" value="AP-4-A_phosphorylase"/>
</dbReference>
<accession>A0ABY9R596</accession>
<dbReference type="EMBL" id="CP133659">
    <property type="protein sequence ID" value="WMW66894.1"/>
    <property type="molecule type" value="Genomic_DNA"/>
</dbReference>
<protein>
    <submittedName>
        <fullName evidence="3">HIT family protein</fullName>
    </submittedName>
</protein>
<feature type="short sequence motif" description="Histidine triad motif" evidence="1">
    <location>
        <begin position="113"/>
        <end position="117"/>
    </location>
</feature>
<dbReference type="PRINTS" id="PR00332">
    <property type="entry name" value="HISTRIAD"/>
</dbReference>
<evidence type="ECO:0000313" key="4">
    <source>
        <dbReference type="Proteomes" id="UP001180616"/>
    </source>
</evidence>
<keyword evidence="4" id="KW-1185">Reference proteome</keyword>
<dbReference type="Pfam" id="PF01230">
    <property type="entry name" value="HIT"/>
    <property type="match status" value="1"/>
</dbReference>
<dbReference type="Gene3D" id="3.30.428.10">
    <property type="entry name" value="HIT-like"/>
    <property type="match status" value="1"/>
</dbReference>
<dbReference type="InterPro" id="IPR011146">
    <property type="entry name" value="HIT-like"/>
</dbReference>
<dbReference type="InterPro" id="IPR001310">
    <property type="entry name" value="Histidine_triad_HIT"/>
</dbReference>
<proteinExistence type="predicted"/>
<evidence type="ECO:0000259" key="2">
    <source>
        <dbReference type="PROSITE" id="PS51084"/>
    </source>
</evidence>
<dbReference type="SUPFAM" id="SSF54197">
    <property type="entry name" value="HIT-like"/>
    <property type="match status" value="1"/>
</dbReference>
<dbReference type="InterPro" id="IPR036265">
    <property type="entry name" value="HIT-like_sf"/>
</dbReference>
<dbReference type="RefSeq" id="WP_309542749.1">
    <property type="nucleotide sequence ID" value="NZ_CP133659.1"/>
</dbReference>
<gene>
    <name evidence="3" type="ORF">KPS_001521</name>
</gene>
<dbReference type="PANTHER" id="PTHR42997:SF1">
    <property type="entry name" value="AP-4-A PHOSPHORYLASE"/>
    <property type="match status" value="1"/>
</dbReference>
<feature type="domain" description="HIT" evidence="2">
    <location>
        <begin position="41"/>
        <end position="128"/>
    </location>
</feature>